<organism evidence="1 2">
    <name type="scientific">Rhizopus delemar</name>
    <dbReference type="NCBI Taxonomy" id="936053"/>
    <lineage>
        <taxon>Eukaryota</taxon>
        <taxon>Fungi</taxon>
        <taxon>Fungi incertae sedis</taxon>
        <taxon>Mucoromycota</taxon>
        <taxon>Mucoromycotina</taxon>
        <taxon>Mucoromycetes</taxon>
        <taxon>Mucorales</taxon>
        <taxon>Mucorineae</taxon>
        <taxon>Rhizopodaceae</taxon>
        <taxon>Rhizopus</taxon>
    </lineage>
</organism>
<name>A0A9P6XR80_9FUNG</name>
<proteinExistence type="predicted"/>
<evidence type="ECO:0000313" key="1">
    <source>
        <dbReference type="EMBL" id="KAG1530853.1"/>
    </source>
</evidence>
<sequence>MHAFLWAPCLPDDCDQALAGLARFHISARNGASMLILTTSLIARSPIIHVVQGAPVAANATLKNTAVSRIAPSTPDTSGARHQRWSRKRSKTWISTSWAQM</sequence>
<gene>
    <name evidence="1" type="ORF">G6F50_017048</name>
</gene>
<dbReference type="AlphaFoldDB" id="A0A9P6XR80"/>
<accession>A0A9P6XR80</accession>
<dbReference type="Proteomes" id="UP000740926">
    <property type="component" value="Unassembled WGS sequence"/>
</dbReference>
<protein>
    <submittedName>
        <fullName evidence="1">Uncharacterized protein</fullName>
    </submittedName>
</protein>
<comment type="caution">
    <text evidence="1">The sequence shown here is derived from an EMBL/GenBank/DDBJ whole genome shotgun (WGS) entry which is preliminary data.</text>
</comment>
<evidence type="ECO:0000313" key="2">
    <source>
        <dbReference type="Proteomes" id="UP000740926"/>
    </source>
</evidence>
<keyword evidence="2" id="KW-1185">Reference proteome</keyword>
<dbReference type="EMBL" id="JAANIU010011720">
    <property type="protein sequence ID" value="KAG1530853.1"/>
    <property type="molecule type" value="Genomic_DNA"/>
</dbReference>
<reference evidence="1 2" key="1">
    <citation type="journal article" date="2020" name="Microb. Genom.">
        <title>Genetic diversity of clinical and environmental Mucorales isolates obtained from an investigation of mucormycosis cases among solid organ transplant recipients.</title>
        <authorList>
            <person name="Nguyen M.H."/>
            <person name="Kaul D."/>
            <person name="Muto C."/>
            <person name="Cheng S.J."/>
            <person name="Richter R.A."/>
            <person name="Bruno V.M."/>
            <person name="Liu G."/>
            <person name="Beyhan S."/>
            <person name="Sundermann A.J."/>
            <person name="Mounaud S."/>
            <person name="Pasculle A.W."/>
            <person name="Nierman W.C."/>
            <person name="Driscoll E."/>
            <person name="Cumbie R."/>
            <person name="Clancy C.J."/>
            <person name="Dupont C.L."/>
        </authorList>
    </citation>
    <scope>NUCLEOTIDE SEQUENCE [LARGE SCALE GENOMIC DNA]</scope>
    <source>
        <strain evidence="1 2">GL24</strain>
    </source>
</reference>